<dbReference type="Proteomes" id="UP001196413">
    <property type="component" value="Unassembled WGS sequence"/>
</dbReference>
<comment type="caution">
    <text evidence="1">The sequence shown here is derived from an EMBL/GenBank/DDBJ whole genome shotgun (WGS) entry which is preliminary data.</text>
</comment>
<organism evidence="1 2">
    <name type="scientific">Parelaphostrongylus tenuis</name>
    <name type="common">Meningeal worm</name>
    <dbReference type="NCBI Taxonomy" id="148309"/>
    <lineage>
        <taxon>Eukaryota</taxon>
        <taxon>Metazoa</taxon>
        <taxon>Ecdysozoa</taxon>
        <taxon>Nematoda</taxon>
        <taxon>Chromadorea</taxon>
        <taxon>Rhabditida</taxon>
        <taxon>Rhabditina</taxon>
        <taxon>Rhabditomorpha</taxon>
        <taxon>Strongyloidea</taxon>
        <taxon>Metastrongylidae</taxon>
        <taxon>Parelaphostrongylus</taxon>
    </lineage>
</organism>
<accession>A0AAD5N3Z9</accession>
<sequence>MVWRFKIDFEPNEAIQAANERTFCNSDIVQEQYNCIFSFHQLHNDLYKGAAGQWTRKSLLTRSGQCAAKDDLTILKYRSGHCLRQIQGPHSKNH</sequence>
<dbReference type="AlphaFoldDB" id="A0AAD5N3Z9"/>
<evidence type="ECO:0000313" key="1">
    <source>
        <dbReference type="EMBL" id="KAJ1359464.1"/>
    </source>
</evidence>
<proteinExistence type="predicted"/>
<protein>
    <submittedName>
        <fullName evidence="1">Uncharacterized protein</fullName>
    </submittedName>
</protein>
<name>A0AAD5N3Z9_PARTN</name>
<reference evidence="1" key="1">
    <citation type="submission" date="2021-06" db="EMBL/GenBank/DDBJ databases">
        <title>Parelaphostrongylus tenuis whole genome reference sequence.</title>
        <authorList>
            <person name="Garwood T.J."/>
            <person name="Larsen P.A."/>
            <person name="Fountain-Jones N.M."/>
            <person name="Garbe J.R."/>
            <person name="Macchietto M.G."/>
            <person name="Kania S.A."/>
            <person name="Gerhold R.W."/>
            <person name="Richards J.E."/>
            <person name="Wolf T.M."/>
        </authorList>
    </citation>
    <scope>NUCLEOTIDE SEQUENCE</scope>
    <source>
        <strain evidence="1">MNPRO001-30</strain>
        <tissue evidence="1">Meninges</tissue>
    </source>
</reference>
<gene>
    <name evidence="1" type="ORF">KIN20_018208</name>
</gene>
<dbReference type="EMBL" id="JAHQIW010003624">
    <property type="protein sequence ID" value="KAJ1359464.1"/>
    <property type="molecule type" value="Genomic_DNA"/>
</dbReference>
<keyword evidence="2" id="KW-1185">Reference proteome</keyword>
<evidence type="ECO:0000313" key="2">
    <source>
        <dbReference type="Proteomes" id="UP001196413"/>
    </source>
</evidence>